<dbReference type="Proteomes" id="UP001219525">
    <property type="component" value="Unassembled WGS sequence"/>
</dbReference>
<proteinExistence type="predicted"/>
<protein>
    <recommendedName>
        <fullName evidence="1">CHAT domain-containing protein</fullName>
    </recommendedName>
</protein>
<evidence type="ECO:0000259" key="1">
    <source>
        <dbReference type="Pfam" id="PF12770"/>
    </source>
</evidence>
<evidence type="ECO:0000313" key="2">
    <source>
        <dbReference type="EMBL" id="KAJ7203263.1"/>
    </source>
</evidence>
<keyword evidence="3" id="KW-1185">Reference proteome</keyword>
<dbReference type="Pfam" id="PF12770">
    <property type="entry name" value="CHAT"/>
    <property type="match status" value="1"/>
</dbReference>
<feature type="domain" description="CHAT" evidence="1">
    <location>
        <begin position="856"/>
        <end position="945"/>
    </location>
</feature>
<dbReference type="AlphaFoldDB" id="A0AAD6V5S5"/>
<gene>
    <name evidence="2" type="ORF">GGX14DRAFT_544315</name>
</gene>
<organism evidence="2 3">
    <name type="scientific">Mycena pura</name>
    <dbReference type="NCBI Taxonomy" id="153505"/>
    <lineage>
        <taxon>Eukaryota</taxon>
        <taxon>Fungi</taxon>
        <taxon>Dikarya</taxon>
        <taxon>Basidiomycota</taxon>
        <taxon>Agaricomycotina</taxon>
        <taxon>Agaricomycetes</taxon>
        <taxon>Agaricomycetidae</taxon>
        <taxon>Agaricales</taxon>
        <taxon>Marasmiineae</taxon>
        <taxon>Mycenaceae</taxon>
        <taxon>Mycena</taxon>
    </lineage>
</organism>
<accession>A0AAD6V5S5</accession>
<dbReference type="InterPro" id="IPR011990">
    <property type="entry name" value="TPR-like_helical_dom_sf"/>
</dbReference>
<dbReference type="EMBL" id="JARJCW010000051">
    <property type="protein sequence ID" value="KAJ7203263.1"/>
    <property type="molecule type" value="Genomic_DNA"/>
</dbReference>
<evidence type="ECO:0000313" key="3">
    <source>
        <dbReference type="Proteomes" id="UP001219525"/>
    </source>
</evidence>
<dbReference type="Gene3D" id="1.25.40.10">
    <property type="entry name" value="Tetratricopeptide repeat domain"/>
    <property type="match status" value="2"/>
</dbReference>
<dbReference type="InterPro" id="IPR024983">
    <property type="entry name" value="CHAT_dom"/>
</dbReference>
<reference evidence="2" key="1">
    <citation type="submission" date="2023-03" db="EMBL/GenBank/DDBJ databases">
        <title>Massive genome expansion in bonnet fungi (Mycena s.s.) driven by repeated elements and novel gene families across ecological guilds.</title>
        <authorList>
            <consortium name="Lawrence Berkeley National Laboratory"/>
            <person name="Harder C.B."/>
            <person name="Miyauchi S."/>
            <person name="Viragh M."/>
            <person name="Kuo A."/>
            <person name="Thoen E."/>
            <person name="Andreopoulos B."/>
            <person name="Lu D."/>
            <person name="Skrede I."/>
            <person name="Drula E."/>
            <person name="Henrissat B."/>
            <person name="Morin E."/>
            <person name="Kohler A."/>
            <person name="Barry K."/>
            <person name="LaButti K."/>
            <person name="Morin E."/>
            <person name="Salamov A."/>
            <person name="Lipzen A."/>
            <person name="Mereny Z."/>
            <person name="Hegedus B."/>
            <person name="Baldrian P."/>
            <person name="Stursova M."/>
            <person name="Weitz H."/>
            <person name="Taylor A."/>
            <person name="Grigoriev I.V."/>
            <person name="Nagy L.G."/>
            <person name="Martin F."/>
            <person name="Kauserud H."/>
        </authorList>
    </citation>
    <scope>NUCLEOTIDE SEQUENCE</scope>
    <source>
        <strain evidence="2">9144</strain>
    </source>
</reference>
<dbReference type="SUPFAM" id="SSF48452">
    <property type="entry name" value="TPR-like"/>
    <property type="match status" value="1"/>
</dbReference>
<sequence length="946" mass="105770">MLHALREPIVTVEQAEREHAGWSLYTGGEQSSQSSLDAEGCASVVHALSTSNFIERESRQRRWLIVAGYISLTNPQHNVSDELLESLSEFDFDNDWSIHKLKDDSVVIEHMQQSVEQTFPGHSALADYQLGSAFEQRHANTGDSEDLNSAIEQLQETVNLMPRDDSDRAGRLKGLRVFCITFKKKISSSSTLPQPMGGIFSNVDFRSFWVDRYRRLGNIRDLEAALQTSQEVVNLTPKESPDRGGRLQSLAMSFTDRYQRLGNPADLDSALRTNQEAVVLTPQDYPDRGGRLQSLAICFTYRYQRLGNVADLDSALQTSQEALDLTPKNHHDRPGRLHNHAISLMDRYQRLGDLMDWDAALQAKKEAVDMTPADDPNRAERLESLAISLSDRCRLFGDPEDLDVALKMCQEVVDTTPPGHRDKAGRLETLAMCLIHRYQRVRDLKDLESALERRKEALALTPKDHPARAVYLQSLAMSLGLRFRTLRQPEDLEAVYNLHDESFKTEVFSDPGPLWDGALAWALFCEEFDPIHSPIAYAAAFNLLPEILFMGHSIPVRQETIQWFNIGDTASAATQTCIKLSDLTSAIQIIEQGVATTFQQMLELKPDFDSLPPDQAEDLQKISLALYTGEDADPRRLAHKRTELLQNIRNQPGFEHFLRSKPYKALSQASQGGPIVILNSQQDGCDGIVILNPISDPVHVAFTHVTLDVLENQQAVLKDLLRRCNARAGGESTSTRLLANREGFSRRPVEECFTDLLSWLWNNIVNPVYQTLASYGIHGGRLWWLSTGLFSGLPLHASPPTNQFIHSYTATLGSLLEAQAERPSIPPFKFGMVGVTHTGPERNNYLKGVEEELNKTAMGDAELVNESFHLGGGFIAAGFRGAIGTLWSMDDQDGPMVAETVYSHLFRDGRQPQASDAAEALQLAVNKLKAQGVPYHRWVPFIHMGV</sequence>
<name>A0AAD6V5S5_9AGAR</name>
<comment type="caution">
    <text evidence="2">The sequence shown here is derived from an EMBL/GenBank/DDBJ whole genome shotgun (WGS) entry which is preliminary data.</text>
</comment>